<organism evidence="1">
    <name type="scientific">Myoviridae sp. ctVeR24</name>
    <dbReference type="NCBI Taxonomy" id="2827689"/>
    <lineage>
        <taxon>Viruses</taxon>
        <taxon>Duplodnaviria</taxon>
        <taxon>Heunggongvirae</taxon>
        <taxon>Uroviricota</taxon>
        <taxon>Caudoviricetes</taxon>
    </lineage>
</organism>
<dbReference type="EMBL" id="BK032695">
    <property type="protein sequence ID" value="DAF55622.1"/>
    <property type="molecule type" value="Genomic_DNA"/>
</dbReference>
<name>A0A8S5SXC5_9CAUD</name>
<reference evidence="1" key="1">
    <citation type="journal article" date="2021" name="Proc. Natl. Acad. Sci. U.S.A.">
        <title>A Catalog of Tens of Thousands of Viruses from Human Metagenomes Reveals Hidden Associations with Chronic Diseases.</title>
        <authorList>
            <person name="Tisza M.J."/>
            <person name="Buck C.B."/>
        </authorList>
    </citation>
    <scope>NUCLEOTIDE SEQUENCE</scope>
    <source>
        <strain evidence="1">CtVeR24</strain>
    </source>
</reference>
<accession>A0A8S5SXC5</accession>
<protein>
    <submittedName>
        <fullName evidence="1">Rich Immunoreceptor tyrosine-based activation motif</fullName>
    </submittedName>
</protein>
<sequence>MLIRLGNTNYIYVLIEDYFNTYIFRIKNHCYIGRILYFYPVGTRQIPIGKI</sequence>
<proteinExistence type="predicted"/>
<evidence type="ECO:0000313" key="1">
    <source>
        <dbReference type="EMBL" id="DAF55622.1"/>
    </source>
</evidence>